<dbReference type="PIRSF" id="PIRSF001357">
    <property type="entry name" value="DeoC"/>
    <property type="match status" value="1"/>
</dbReference>
<comment type="catalytic activity">
    <reaction evidence="5 6">
        <text>2-deoxy-D-ribose 5-phosphate = D-glyceraldehyde 3-phosphate + acetaldehyde</text>
        <dbReference type="Rhea" id="RHEA:12821"/>
        <dbReference type="ChEBI" id="CHEBI:15343"/>
        <dbReference type="ChEBI" id="CHEBI:59776"/>
        <dbReference type="ChEBI" id="CHEBI:62877"/>
        <dbReference type="EC" id="4.1.2.4"/>
    </reaction>
</comment>
<dbReference type="GO" id="GO:0004139">
    <property type="term" value="F:deoxyribose-phosphate aldolase activity"/>
    <property type="evidence" value="ECO:0007669"/>
    <property type="project" value="UniProtKB-EC"/>
</dbReference>
<keyword evidence="2 6" id="KW-0963">Cytoplasm</keyword>
<dbReference type="SMART" id="SM01133">
    <property type="entry name" value="DeoC"/>
    <property type="match status" value="1"/>
</dbReference>
<evidence type="ECO:0000313" key="7">
    <source>
        <dbReference type="EMBL" id="MFC5450006.1"/>
    </source>
</evidence>
<dbReference type="InterPro" id="IPR013785">
    <property type="entry name" value="Aldolase_TIM"/>
</dbReference>
<dbReference type="PANTHER" id="PTHR10889:SF1">
    <property type="entry name" value="DEOXYRIBOSE-PHOSPHATE ALDOLASE"/>
    <property type="match status" value="1"/>
</dbReference>
<gene>
    <name evidence="6 7" type="primary">deoC</name>
    <name evidence="7" type="ORF">ACFPOG_17285</name>
</gene>
<comment type="subcellular location">
    <subcellularLocation>
        <location evidence="6">Cytoplasm</location>
    </subcellularLocation>
</comment>
<dbReference type="Pfam" id="PF01791">
    <property type="entry name" value="DeoC"/>
    <property type="match status" value="1"/>
</dbReference>
<keyword evidence="4 6" id="KW-0704">Schiff base</keyword>
<comment type="pathway">
    <text evidence="6">Carbohydrate degradation; 2-deoxy-D-ribose 1-phosphate degradation; D-glyceraldehyde 3-phosphate and acetaldehyde from 2-deoxy-alpha-D-ribose 1-phosphate: step 2/2.</text>
</comment>
<feature type="active site" description="Proton donor/acceptor" evidence="6">
    <location>
        <position position="87"/>
    </location>
</feature>
<feature type="active site" description="Proton donor/acceptor" evidence="6">
    <location>
        <position position="179"/>
    </location>
</feature>
<dbReference type="InterPro" id="IPR028581">
    <property type="entry name" value="DeoC_typeI"/>
</dbReference>
<dbReference type="HAMAP" id="MF_00114">
    <property type="entry name" value="DeoC_type1"/>
    <property type="match status" value="1"/>
</dbReference>
<comment type="similarity">
    <text evidence="1 6">Belongs to the DeoC/FbaB aldolase family. DeoC type 1 subfamily.</text>
</comment>
<dbReference type="Gene3D" id="3.20.20.70">
    <property type="entry name" value="Aldolase class I"/>
    <property type="match status" value="1"/>
</dbReference>
<dbReference type="InterPro" id="IPR002915">
    <property type="entry name" value="DeoC/FbaB/LacD_aldolase"/>
</dbReference>
<accession>A0ABW0KB71</accession>
<comment type="function">
    <text evidence="6">Catalyzes a reversible aldol reaction between acetaldehyde and D-glyceraldehyde 3-phosphate to generate 2-deoxy-D-ribose 5-phosphate.</text>
</comment>
<evidence type="ECO:0000256" key="3">
    <source>
        <dbReference type="ARBA" id="ARBA00023239"/>
    </source>
</evidence>
<dbReference type="EC" id="4.1.2.4" evidence="6"/>
<reference evidence="8" key="1">
    <citation type="journal article" date="2019" name="Int. J. Syst. Evol. Microbiol.">
        <title>The Global Catalogue of Microorganisms (GCM) 10K type strain sequencing project: providing services to taxonomists for standard genome sequencing and annotation.</title>
        <authorList>
            <consortium name="The Broad Institute Genomics Platform"/>
            <consortium name="The Broad Institute Genome Sequencing Center for Infectious Disease"/>
            <person name="Wu L."/>
            <person name="Ma J."/>
        </authorList>
    </citation>
    <scope>NUCLEOTIDE SEQUENCE [LARGE SCALE GENOMIC DNA]</scope>
    <source>
        <strain evidence="8">KACC 11904</strain>
    </source>
</reference>
<dbReference type="Proteomes" id="UP001596044">
    <property type="component" value="Unassembled WGS sequence"/>
</dbReference>
<dbReference type="CDD" id="cd00959">
    <property type="entry name" value="DeoC"/>
    <property type="match status" value="1"/>
</dbReference>
<evidence type="ECO:0000256" key="6">
    <source>
        <dbReference type="HAMAP-Rule" id="MF_00114"/>
    </source>
</evidence>
<sequence length="214" mass="22139">MASFIDHTLLKPEATPEQIIKLCEEAAEWGFVSVCVNPLYVRLAAEKLAGSTVKVCTVIGFPLGASAPALKVIEAANALTDGATEVDMVLPIGQLKSGDYMSVYEDIRGVVRVADGKAIVKVILETALLAEEEKIAACLLAKTAGADFVETSTGFCGGGAIVEDIILMRTAVGPTMGVKASGAIKNNKDARAMLAAGATRIGTSSSVDIIQGEP</sequence>
<proteinExistence type="inferred from homology"/>
<evidence type="ECO:0000256" key="4">
    <source>
        <dbReference type="ARBA" id="ARBA00023270"/>
    </source>
</evidence>
<dbReference type="RefSeq" id="WP_270885018.1">
    <property type="nucleotide sequence ID" value="NZ_JAQFVF010000080.1"/>
</dbReference>
<evidence type="ECO:0000256" key="5">
    <source>
        <dbReference type="ARBA" id="ARBA00048791"/>
    </source>
</evidence>
<protein>
    <recommendedName>
        <fullName evidence="6">Deoxyribose-phosphate aldolase</fullName>
        <shortName evidence="6">DERA</shortName>
        <ecNumber evidence="6">4.1.2.4</ecNumber>
    </recommendedName>
    <alternativeName>
        <fullName evidence="6">2-deoxy-D-ribose 5-phosphate aldolase</fullName>
    </alternativeName>
    <alternativeName>
        <fullName evidence="6">Phosphodeoxyriboaldolase</fullName>
        <shortName evidence="6">Deoxyriboaldolase</shortName>
    </alternativeName>
</protein>
<dbReference type="SUPFAM" id="SSF51569">
    <property type="entry name" value="Aldolase"/>
    <property type="match status" value="1"/>
</dbReference>
<name>A0ABW0KB71_9BACL</name>
<dbReference type="EMBL" id="JBHSMJ010000022">
    <property type="protein sequence ID" value="MFC5450006.1"/>
    <property type="molecule type" value="Genomic_DNA"/>
</dbReference>
<dbReference type="PANTHER" id="PTHR10889">
    <property type="entry name" value="DEOXYRIBOSE-PHOSPHATE ALDOLASE"/>
    <property type="match status" value="1"/>
</dbReference>
<organism evidence="7 8">
    <name type="scientific">Paenibacillus aestuarii</name>
    <dbReference type="NCBI Taxonomy" id="516965"/>
    <lineage>
        <taxon>Bacteria</taxon>
        <taxon>Bacillati</taxon>
        <taxon>Bacillota</taxon>
        <taxon>Bacilli</taxon>
        <taxon>Bacillales</taxon>
        <taxon>Paenibacillaceae</taxon>
        <taxon>Paenibacillus</taxon>
    </lineage>
</organism>
<dbReference type="NCBIfam" id="TIGR00126">
    <property type="entry name" value="deoC"/>
    <property type="match status" value="1"/>
</dbReference>
<keyword evidence="8" id="KW-1185">Reference proteome</keyword>
<comment type="caution">
    <text evidence="7">The sequence shown here is derived from an EMBL/GenBank/DDBJ whole genome shotgun (WGS) entry which is preliminary data.</text>
</comment>
<comment type="caution">
    <text evidence="6">Lacks conserved residue(s) required for the propagation of feature annotation.</text>
</comment>
<evidence type="ECO:0000256" key="2">
    <source>
        <dbReference type="ARBA" id="ARBA00022490"/>
    </source>
</evidence>
<dbReference type="InterPro" id="IPR011343">
    <property type="entry name" value="DeoC"/>
</dbReference>
<keyword evidence="3 6" id="KW-0456">Lyase</keyword>
<evidence type="ECO:0000256" key="1">
    <source>
        <dbReference type="ARBA" id="ARBA00010936"/>
    </source>
</evidence>
<evidence type="ECO:0000313" key="8">
    <source>
        <dbReference type="Proteomes" id="UP001596044"/>
    </source>
</evidence>